<dbReference type="STRING" id="578458.D8PUL0"/>
<dbReference type="VEuPathDB" id="FungiDB:SCHCODRAFT_02604104"/>
<dbReference type="EMBL" id="GL377303">
    <property type="protein sequence ID" value="EFJ01429.1"/>
    <property type="molecule type" value="Genomic_DNA"/>
</dbReference>
<evidence type="ECO:0000256" key="20">
    <source>
        <dbReference type="SAM" id="SignalP"/>
    </source>
</evidence>
<dbReference type="InterPro" id="IPR050805">
    <property type="entry name" value="ATG15_Lipase"/>
</dbReference>
<dbReference type="CDD" id="cd00519">
    <property type="entry name" value="Lipase_3"/>
    <property type="match status" value="1"/>
</dbReference>
<evidence type="ECO:0000256" key="17">
    <source>
        <dbReference type="ARBA" id="ARBA00024663"/>
    </source>
</evidence>
<dbReference type="InParanoid" id="D8PUL0"/>
<evidence type="ECO:0000256" key="3">
    <source>
        <dbReference type="ARBA" id="ARBA00004343"/>
    </source>
</evidence>
<evidence type="ECO:0000259" key="21">
    <source>
        <dbReference type="Pfam" id="PF01764"/>
    </source>
</evidence>
<evidence type="ECO:0000256" key="8">
    <source>
        <dbReference type="ARBA" id="ARBA00022753"/>
    </source>
</evidence>
<reference evidence="22 23" key="1">
    <citation type="journal article" date="2010" name="Nat. Biotechnol.">
        <title>Genome sequence of the model mushroom Schizophyllum commune.</title>
        <authorList>
            <person name="Ohm R.A."/>
            <person name="de Jong J.F."/>
            <person name="Lugones L.G."/>
            <person name="Aerts A."/>
            <person name="Kothe E."/>
            <person name="Stajich J.E."/>
            <person name="de Vries R.P."/>
            <person name="Record E."/>
            <person name="Levasseur A."/>
            <person name="Baker S.E."/>
            <person name="Bartholomew K.A."/>
            <person name="Coutinho P.M."/>
            <person name="Erdmann S."/>
            <person name="Fowler T.J."/>
            <person name="Gathman A.C."/>
            <person name="Lombard V."/>
            <person name="Henrissat B."/>
            <person name="Knabe N."/>
            <person name="Kuees U."/>
            <person name="Lilly W.W."/>
            <person name="Lindquist E."/>
            <person name="Lucas S."/>
            <person name="Magnuson J.K."/>
            <person name="Piumi F."/>
            <person name="Raudaskoski M."/>
            <person name="Salamov A."/>
            <person name="Schmutz J."/>
            <person name="Schwarze F.W.M.R."/>
            <person name="vanKuyk P.A."/>
            <person name="Horton J.S."/>
            <person name="Grigoriev I.V."/>
            <person name="Woesten H.A.B."/>
        </authorList>
    </citation>
    <scope>NUCLEOTIDE SEQUENCE [LARGE SCALE GENOMIC DNA]</scope>
    <source>
        <strain evidence="23">H4-8 / FGSC 9210</strain>
    </source>
</reference>
<dbReference type="GO" id="GO:0034727">
    <property type="term" value="P:piecemeal microautophagy of the nucleus"/>
    <property type="evidence" value="ECO:0007669"/>
    <property type="project" value="TreeGrafter"/>
</dbReference>
<keyword evidence="10" id="KW-0442">Lipid degradation</keyword>
<dbReference type="eggNOG" id="KOG4540">
    <property type="taxonomic scope" value="Eukaryota"/>
</dbReference>
<organism evidence="23">
    <name type="scientific">Schizophyllum commune (strain H4-8 / FGSC 9210)</name>
    <name type="common">Split gill fungus</name>
    <dbReference type="NCBI Taxonomy" id="578458"/>
    <lineage>
        <taxon>Eukaryota</taxon>
        <taxon>Fungi</taxon>
        <taxon>Dikarya</taxon>
        <taxon>Basidiomycota</taxon>
        <taxon>Agaricomycotina</taxon>
        <taxon>Agaricomycetes</taxon>
        <taxon>Agaricomycetidae</taxon>
        <taxon>Agaricales</taxon>
        <taxon>Schizophyllaceae</taxon>
        <taxon>Schizophyllum</taxon>
    </lineage>
</organism>
<evidence type="ECO:0000256" key="2">
    <source>
        <dbReference type="ARBA" id="ARBA00004270"/>
    </source>
</evidence>
<dbReference type="EC" id="3.1.1.3" evidence="6"/>
<dbReference type="AlphaFoldDB" id="D8PUL0"/>
<dbReference type="Proteomes" id="UP000007431">
    <property type="component" value="Unassembled WGS sequence"/>
</dbReference>
<evidence type="ECO:0000256" key="10">
    <source>
        <dbReference type="ARBA" id="ARBA00022963"/>
    </source>
</evidence>
<keyword evidence="20" id="KW-0732">Signal</keyword>
<sequence length="480" mass="52702">MLWDLLPSALRALIISTHLVTPPPAPEPPALEFQLRHHHGVAANSTNPRVIFADVPQAFHTSSQSIIQTRPVTIHRPSSFSAFNSARFRFRNPLDIEPLRWDAEEVPGPDYTRRDVLLQLAKMTHNSYYEPSNKEWYDLGEDWNNTFPFGWEPDAAGFRGHIFVSTDNSTVVISVKGTSTGLWEPSRTLDKLNDNLLFSCCCAKVGPTWTPVCPCAQGGGKCDEECVERSLVDESLFYPIGLNLYNNVTYMYPDANIWLIGHSLGGSLAALMGATFGAPVVAFETPADRLAARRLHLPTPPSTLHITHVFHTADPIPMGACTGVTSMCAIGGYALESRCHLGQRIVYDTITELGWAQDVRTHPIKVIIDQLLGKPWNATKTGPKPGDGGEREGDQPREGETRKGDPSGEDGHSGAGDYPELGEGDRSEGGEEGGDVWWWPRWPGGGKGGEEPEDGVDLNYVPPAVPEDDDCVDCYAWEYV</sequence>
<keyword evidence="7" id="KW-0812">Transmembrane</keyword>
<keyword evidence="14" id="KW-0443">Lipid metabolism</keyword>
<evidence type="ECO:0000313" key="23">
    <source>
        <dbReference type="Proteomes" id="UP000007431"/>
    </source>
</evidence>
<evidence type="ECO:0000256" key="4">
    <source>
        <dbReference type="ARBA" id="ARBA00010701"/>
    </source>
</evidence>
<comment type="subunit">
    <text evidence="5">Binds to both phosphatidylinositol (PI) and phosphatidylinositol 3,5-bisphosphate (PIP2).</text>
</comment>
<dbReference type="SUPFAM" id="SSF53474">
    <property type="entry name" value="alpha/beta-Hydrolases"/>
    <property type="match status" value="1"/>
</dbReference>
<dbReference type="Gene3D" id="3.40.50.1820">
    <property type="entry name" value="alpha/beta hydrolase"/>
    <property type="match status" value="1"/>
</dbReference>
<feature type="signal peptide" evidence="20">
    <location>
        <begin position="1"/>
        <end position="16"/>
    </location>
</feature>
<dbReference type="GO" id="GO:0004620">
    <property type="term" value="F:phospholipase activity"/>
    <property type="evidence" value="ECO:0007669"/>
    <property type="project" value="TreeGrafter"/>
</dbReference>
<dbReference type="PANTHER" id="PTHR47175:SF2">
    <property type="entry name" value="LIPASE ATG15-RELATED"/>
    <property type="match status" value="1"/>
</dbReference>
<dbReference type="KEGG" id="scm:SCHCO_02604104"/>
<keyword evidence="23" id="KW-1185">Reference proteome</keyword>
<dbReference type="OMA" id="HITHVYN"/>
<dbReference type="GO" id="GO:0004806">
    <property type="term" value="F:triacylglycerol lipase activity"/>
    <property type="evidence" value="ECO:0007669"/>
    <property type="project" value="UniProtKB-EC"/>
</dbReference>
<evidence type="ECO:0000256" key="19">
    <source>
        <dbReference type="SAM" id="MobiDB-lite"/>
    </source>
</evidence>
<comment type="subcellular location">
    <subcellularLocation>
        <location evidence="3">Endosome</location>
        <location evidence="3">Multivesicular body membrane</location>
        <topology evidence="3">Single-pass type II membrane protein</topology>
    </subcellularLocation>
    <subcellularLocation>
        <location evidence="2">Prevacuolar compartment membrane</location>
        <topology evidence="2">Single-pass type II membrane protein</topology>
    </subcellularLocation>
</comment>
<dbReference type="GO" id="GO:0032585">
    <property type="term" value="C:multivesicular body membrane"/>
    <property type="evidence" value="ECO:0007669"/>
    <property type="project" value="UniProtKB-SubCell"/>
</dbReference>
<accession>D8PUL0</accession>
<dbReference type="OrthoDB" id="58570at2759"/>
<evidence type="ECO:0000256" key="5">
    <source>
        <dbReference type="ARBA" id="ARBA00011137"/>
    </source>
</evidence>
<dbReference type="FunCoup" id="D8PUL0">
    <property type="interactions" value="63"/>
</dbReference>
<comment type="function">
    <text evidence="17">Lipase which is essential for lysis of subvacuolar cytoplasm to vacuole targeted bodies and intravacuolar autophagic bodies. Involved in the lysis of intravacuolar multivesicular body (MVB) vesicles. The intravacuolar membrane disintegration by ATG15 is critical to life span extension.</text>
</comment>
<keyword evidence="13" id="KW-0072">Autophagy</keyword>
<dbReference type="GO" id="GO:0034496">
    <property type="term" value="P:multivesicular body membrane disassembly"/>
    <property type="evidence" value="ECO:0007669"/>
    <property type="project" value="TreeGrafter"/>
</dbReference>
<evidence type="ECO:0000256" key="18">
    <source>
        <dbReference type="ARBA" id="ARBA00029828"/>
    </source>
</evidence>
<evidence type="ECO:0000256" key="7">
    <source>
        <dbReference type="ARBA" id="ARBA00022692"/>
    </source>
</evidence>
<dbReference type="InterPro" id="IPR002921">
    <property type="entry name" value="Fungal_lipase-type"/>
</dbReference>
<evidence type="ECO:0000256" key="12">
    <source>
        <dbReference type="ARBA" id="ARBA00022989"/>
    </source>
</evidence>
<dbReference type="GO" id="GO:0005775">
    <property type="term" value="C:vacuolar lumen"/>
    <property type="evidence" value="ECO:0007669"/>
    <property type="project" value="TreeGrafter"/>
</dbReference>
<dbReference type="GO" id="GO:0006660">
    <property type="term" value="P:phosphatidylserine catabolic process"/>
    <property type="evidence" value="ECO:0007669"/>
    <property type="project" value="TreeGrafter"/>
</dbReference>
<feature type="domain" description="Fungal lipase-type" evidence="21">
    <location>
        <begin position="248"/>
        <end position="275"/>
    </location>
</feature>
<evidence type="ECO:0000256" key="16">
    <source>
        <dbReference type="ARBA" id="ARBA00023180"/>
    </source>
</evidence>
<keyword evidence="9" id="KW-0378">Hydrolase</keyword>
<comment type="similarity">
    <text evidence="4">Belongs to the AB hydrolase superfamily. Lipase family.</text>
</comment>
<feature type="chain" id="PRO_5003120271" description="triacylglycerol lipase" evidence="20">
    <location>
        <begin position="17"/>
        <end position="480"/>
    </location>
</feature>
<dbReference type="HOGENOM" id="CLU_028295_1_1_1"/>
<dbReference type="InterPro" id="IPR029058">
    <property type="entry name" value="AB_hydrolase_fold"/>
</dbReference>
<evidence type="ECO:0000256" key="9">
    <source>
        <dbReference type="ARBA" id="ARBA00022801"/>
    </source>
</evidence>
<evidence type="ECO:0000256" key="15">
    <source>
        <dbReference type="ARBA" id="ARBA00023136"/>
    </source>
</evidence>
<keyword evidence="8" id="KW-0967">Endosome</keyword>
<evidence type="ECO:0000256" key="1">
    <source>
        <dbReference type="ARBA" id="ARBA00001024"/>
    </source>
</evidence>
<dbReference type="Pfam" id="PF01764">
    <property type="entry name" value="Lipase_3"/>
    <property type="match status" value="1"/>
</dbReference>
<name>D8PUL0_SCHCM</name>
<evidence type="ECO:0000256" key="13">
    <source>
        <dbReference type="ARBA" id="ARBA00023006"/>
    </source>
</evidence>
<evidence type="ECO:0000313" key="22">
    <source>
        <dbReference type="EMBL" id="EFJ01429.1"/>
    </source>
</evidence>
<proteinExistence type="inferred from homology"/>
<feature type="region of interest" description="Disordered" evidence="19">
    <location>
        <begin position="375"/>
        <end position="464"/>
    </location>
</feature>
<feature type="compositionally biased region" description="Basic and acidic residues" evidence="19">
    <location>
        <begin position="387"/>
        <end position="412"/>
    </location>
</feature>
<keyword evidence="12" id="KW-1133">Transmembrane helix</keyword>
<dbReference type="PANTHER" id="PTHR47175">
    <property type="entry name" value="LIPASE ATG15-RELATED"/>
    <property type="match status" value="1"/>
</dbReference>
<dbReference type="GeneID" id="9594936"/>
<protein>
    <recommendedName>
        <fullName evidence="6">triacylglycerol lipase</fullName>
        <ecNumber evidence="6">3.1.1.3</ecNumber>
    </recommendedName>
    <alternativeName>
        <fullName evidence="18">Autophagy-related protein 15</fullName>
    </alternativeName>
</protein>
<dbReference type="GO" id="GO:0046461">
    <property type="term" value="P:neutral lipid catabolic process"/>
    <property type="evidence" value="ECO:0007669"/>
    <property type="project" value="TreeGrafter"/>
</dbReference>
<evidence type="ECO:0000256" key="11">
    <source>
        <dbReference type="ARBA" id="ARBA00022968"/>
    </source>
</evidence>
<comment type="catalytic activity">
    <reaction evidence="1">
        <text>a triacylglycerol + H2O = a diacylglycerol + a fatty acid + H(+)</text>
        <dbReference type="Rhea" id="RHEA:12044"/>
        <dbReference type="ChEBI" id="CHEBI:15377"/>
        <dbReference type="ChEBI" id="CHEBI:15378"/>
        <dbReference type="ChEBI" id="CHEBI:17855"/>
        <dbReference type="ChEBI" id="CHEBI:18035"/>
        <dbReference type="ChEBI" id="CHEBI:28868"/>
        <dbReference type="EC" id="3.1.1.3"/>
    </reaction>
</comment>
<gene>
    <name evidence="22" type="ORF">SCHCODRAFT_75016</name>
</gene>
<keyword evidence="16" id="KW-0325">Glycoprotein</keyword>
<keyword evidence="11" id="KW-0735">Signal-anchor</keyword>
<evidence type="ECO:0000256" key="14">
    <source>
        <dbReference type="ARBA" id="ARBA00023098"/>
    </source>
</evidence>
<keyword evidence="15" id="KW-0472">Membrane</keyword>
<evidence type="ECO:0000256" key="6">
    <source>
        <dbReference type="ARBA" id="ARBA00013279"/>
    </source>
</evidence>